<dbReference type="Gene3D" id="3.30.70.270">
    <property type="match status" value="1"/>
</dbReference>
<accession>A0ABM1ZWS9</accession>
<evidence type="ECO:0000313" key="2">
    <source>
        <dbReference type="EnsemblMetazoa" id="AALFPA23_022320.P33154"/>
    </source>
</evidence>
<dbReference type="SUPFAM" id="SSF56672">
    <property type="entry name" value="DNA/RNA polymerases"/>
    <property type="match status" value="1"/>
</dbReference>
<protein>
    <recommendedName>
        <fullName evidence="1">Reverse transcriptase domain-containing protein</fullName>
    </recommendedName>
</protein>
<dbReference type="RefSeq" id="XP_062713262.1">
    <property type="nucleotide sequence ID" value="XM_062857278.1"/>
</dbReference>
<dbReference type="Gene3D" id="3.10.10.10">
    <property type="entry name" value="HIV Type 1 Reverse Transcriptase, subunit A, domain 1"/>
    <property type="match status" value="1"/>
</dbReference>
<dbReference type="Pfam" id="PF00078">
    <property type="entry name" value="RVT_1"/>
    <property type="match status" value="1"/>
</dbReference>
<dbReference type="EnsemblMetazoa" id="AALFPA23_022320.R33154">
    <property type="protein sequence ID" value="AALFPA23_022320.P33154"/>
    <property type="gene ID" value="AALFPA23_022320"/>
</dbReference>
<keyword evidence="3" id="KW-1185">Reference proteome</keyword>
<dbReference type="InterPro" id="IPR000477">
    <property type="entry name" value="RT_dom"/>
</dbReference>
<reference evidence="2" key="2">
    <citation type="submission" date="2025-05" db="UniProtKB">
        <authorList>
            <consortium name="EnsemblMetazoa"/>
        </authorList>
    </citation>
    <scope>IDENTIFICATION</scope>
    <source>
        <strain evidence="2">Foshan</strain>
    </source>
</reference>
<dbReference type="PANTHER" id="PTHR47331:SF5">
    <property type="entry name" value="RIBONUCLEASE H"/>
    <property type="match status" value="1"/>
</dbReference>
<dbReference type="GeneID" id="134290204"/>
<reference evidence="3" key="1">
    <citation type="journal article" date="2015" name="Proc. Natl. Acad. Sci. U.S.A.">
        <title>Genome sequence of the Asian Tiger mosquito, Aedes albopictus, reveals insights into its biology, genetics, and evolution.</title>
        <authorList>
            <person name="Chen X.G."/>
            <person name="Jiang X."/>
            <person name="Gu J."/>
            <person name="Xu M."/>
            <person name="Wu Y."/>
            <person name="Deng Y."/>
            <person name="Zhang C."/>
            <person name="Bonizzoni M."/>
            <person name="Dermauw W."/>
            <person name="Vontas J."/>
            <person name="Armbruster P."/>
            <person name="Huang X."/>
            <person name="Yang Y."/>
            <person name="Zhang H."/>
            <person name="He W."/>
            <person name="Peng H."/>
            <person name="Liu Y."/>
            <person name="Wu K."/>
            <person name="Chen J."/>
            <person name="Lirakis M."/>
            <person name="Topalis P."/>
            <person name="Van Leeuwen T."/>
            <person name="Hall A.B."/>
            <person name="Jiang X."/>
            <person name="Thorpe C."/>
            <person name="Mueller R.L."/>
            <person name="Sun C."/>
            <person name="Waterhouse R.M."/>
            <person name="Yan G."/>
            <person name="Tu Z.J."/>
            <person name="Fang X."/>
            <person name="James A.A."/>
        </authorList>
    </citation>
    <scope>NUCLEOTIDE SEQUENCE [LARGE SCALE GENOMIC DNA]</scope>
    <source>
        <strain evidence="3">Foshan</strain>
    </source>
</reference>
<feature type="domain" description="Reverse transcriptase" evidence="1">
    <location>
        <begin position="136"/>
        <end position="272"/>
    </location>
</feature>
<evidence type="ECO:0000313" key="3">
    <source>
        <dbReference type="Proteomes" id="UP000069940"/>
    </source>
</evidence>
<dbReference type="InterPro" id="IPR043128">
    <property type="entry name" value="Rev_trsase/Diguanyl_cyclase"/>
</dbReference>
<sequence length="275" mass="31862">MDLNRMLQQFWEYEEIFKPPPFTPSEMKVIEHFDSTTQRDATGRFIVKLPFDDSKPALGESLSSATKRLMSMERRFASNPEFHQEYVNFMREYLELNHMELVPADQLEKQTSEHYYLPHHAVIKADSSTTKLRVVFDGSCGTPTGVSLNDQLFRSYKVAFSVDIAKMYRQVLVSEDDRDFQRVVWRENTDLPIQHYRLSTVTYGTKTAPYLAIRAMRESAKDYTSTHPAAVERTVHDFYVDDLLSGANNEEEAACIKQETSDILSKSGFELRKWA</sequence>
<name>A0ABM1ZWS9_AEDAL</name>
<organism evidence="2 3">
    <name type="scientific">Aedes albopictus</name>
    <name type="common">Asian tiger mosquito</name>
    <name type="synonym">Stegomyia albopicta</name>
    <dbReference type="NCBI Taxonomy" id="7160"/>
    <lineage>
        <taxon>Eukaryota</taxon>
        <taxon>Metazoa</taxon>
        <taxon>Ecdysozoa</taxon>
        <taxon>Arthropoda</taxon>
        <taxon>Hexapoda</taxon>
        <taxon>Insecta</taxon>
        <taxon>Pterygota</taxon>
        <taxon>Neoptera</taxon>
        <taxon>Endopterygota</taxon>
        <taxon>Diptera</taxon>
        <taxon>Nematocera</taxon>
        <taxon>Culicoidea</taxon>
        <taxon>Culicidae</taxon>
        <taxon>Culicinae</taxon>
        <taxon>Aedini</taxon>
        <taxon>Aedes</taxon>
        <taxon>Stegomyia</taxon>
    </lineage>
</organism>
<evidence type="ECO:0000259" key="1">
    <source>
        <dbReference type="Pfam" id="PF00078"/>
    </source>
</evidence>
<proteinExistence type="predicted"/>
<dbReference type="Proteomes" id="UP000069940">
    <property type="component" value="Unassembled WGS sequence"/>
</dbReference>
<dbReference type="PANTHER" id="PTHR47331">
    <property type="entry name" value="PHD-TYPE DOMAIN-CONTAINING PROTEIN"/>
    <property type="match status" value="1"/>
</dbReference>
<dbReference type="InterPro" id="IPR043502">
    <property type="entry name" value="DNA/RNA_pol_sf"/>
</dbReference>